<dbReference type="InterPro" id="IPR029472">
    <property type="entry name" value="Copia-like_N"/>
</dbReference>
<keyword evidence="4" id="KW-1185">Reference proteome</keyword>
<evidence type="ECO:0000313" key="3">
    <source>
        <dbReference type="EMBL" id="GAA0143382.1"/>
    </source>
</evidence>
<feature type="domain" description="Retrotransposon Copia-like N-terminal" evidence="2">
    <location>
        <begin position="25"/>
        <end position="72"/>
    </location>
</feature>
<sequence length="178" mass="20928">MANNENVPQNANDQTIRVDNPLYMHSSDHSSLVLVTDLLTEHNYTPWSRSMMIALEARDKLSFVNGEKPEPEVDHYTYKQWRKVNSTIISWILNALTPEIGRGYVFADNACDLWREIKESFGKSNGPKVYELRRKIYATRQGNDSVIVYYNKLKRLWDEFRCIKHNLVRVEDDEEKVM</sequence>
<dbReference type="PANTHER" id="PTHR37610:SF40">
    <property type="entry name" value="OS01G0909600 PROTEIN"/>
    <property type="match status" value="1"/>
</dbReference>
<evidence type="ECO:0008006" key="5">
    <source>
        <dbReference type="Google" id="ProtNLM"/>
    </source>
</evidence>
<evidence type="ECO:0000313" key="4">
    <source>
        <dbReference type="Proteomes" id="UP001454036"/>
    </source>
</evidence>
<evidence type="ECO:0000259" key="1">
    <source>
        <dbReference type="Pfam" id="PF03732"/>
    </source>
</evidence>
<proteinExistence type="predicted"/>
<evidence type="ECO:0000259" key="2">
    <source>
        <dbReference type="Pfam" id="PF14244"/>
    </source>
</evidence>
<name>A0AAV3P048_LITER</name>
<gene>
    <name evidence="3" type="ORF">LIER_04079</name>
</gene>
<feature type="domain" description="Retrotransposon gag" evidence="1">
    <location>
        <begin position="111"/>
        <end position="161"/>
    </location>
</feature>
<organism evidence="3 4">
    <name type="scientific">Lithospermum erythrorhizon</name>
    <name type="common">Purple gromwell</name>
    <name type="synonym">Lithospermum officinale var. erythrorhizon</name>
    <dbReference type="NCBI Taxonomy" id="34254"/>
    <lineage>
        <taxon>Eukaryota</taxon>
        <taxon>Viridiplantae</taxon>
        <taxon>Streptophyta</taxon>
        <taxon>Embryophyta</taxon>
        <taxon>Tracheophyta</taxon>
        <taxon>Spermatophyta</taxon>
        <taxon>Magnoliopsida</taxon>
        <taxon>eudicotyledons</taxon>
        <taxon>Gunneridae</taxon>
        <taxon>Pentapetalae</taxon>
        <taxon>asterids</taxon>
        <taxon>lamiids</taxon>
        <taxon>Boraginales</taxon>
        <taxon>Boraginaceae</taxon>
        <taxon>Boraginoideae</taxon>
        <taxon>Lithospermeae</taxon>
        <taxon>Lithospermum</taxon>
    </lineage>
</organism>
<comment type="caution">
    <text evidence="3">The sequence shown here is derived from an EMBL/GenBank/DDBJ whole genome shotgun (WGS) entry which is preliminary data.</text>
</comment>
<dbReference type="EMBL" id="BAABME010000511">
    <property type="protein sequence ID" value="GAA0143382.1"/>
    <property type="molecule type" value="Genomic_DNA"/>
</dbReference>
<dbReference type="Pfam" id="PF14244">
    <property type="entry name" value="Retrotran_gag_3"/>
    <property type="match status" value="1"/>
</dbReference>
<reference evidence="3 4" key="1">
    <citation type="submission" date="2024-01" db="EMBL/GenBank/DDBJ databases">
        <title>The complete chloroplast genome sequence of Lithospermum erythrorhizon: insights into the phylogenetic relationship among Boraginaceae species and the maternal lineages of purple gromwells.</title>
        <authorList>
            <person name="Okada T."/>
            <person name="Watanabe K."/>
        </authorList>
    </citation>
    <scope>NUCLEOTIDE SEQUENCE [LARGE SCALE GENOMIC DNA]</scope>
</reference>
<accession>A0AAV3P048</accession>
<dbReference type="Pfam" id="PF03732">
    <property type="entry name" value="Retrotrans_gag"/>
    <property type="match status" value="1"/>
</dbReference>
<dbReference type="AlphaFoldDB" id="A0AAV3P048"/>
<protein>
    <recommendedName>
        <fullName evidence="5">Retrotransposon Copia-like N-terminal domain-containing protein</fullName>
    </recommendedName>
</protein>
<dbReference type="PANTHER" id="PTHR37610">
    <property type="entry name" value="CCHC-TYPE DOMAIN-CONTAINING PROTEIN"/>
    <property type="match status" value="1"/>
</dbReference>
<dbReference type="InterPro" id="IPR005162">
    <property type="entry name" value="Retrotrans_gag_dom"/>
</dbReference>
<dbReference type="Proteomes" id="UP001454036">
    <property type="component" value="Unassembled WGS sequence"/>
</dbReference>